<evidence type="ECO:0000256" key="1">
    <source>
        <dbReference type="SAM" id="Phobius"/>
    </source>
</evidence>
<evidence type="ECO:0000313" key="3">
    <source>
        <dbReference type="Proteomes" id="UP001549086"/>
    </source>
</evidence>
<dbReference type="EMBL" id="JBEPLI010000003">
    <property type="protein sequence ID" value="MET3589486.1"/>
    <property type="molecule type" value="Genomic_DNA"/>
</dbReference>
<keyword evidence="1" id="KW-0812">Transmembrane</keyword>
<feature type="transmembrane region" description="Helical" evidence="1">
    <location>
        <begin position="55"/>
        <end position="75"/>
    </location>
</feature>
<comment type="caution">
    <text evidence="2">The sequence shown here is derived from an EMBL/GenBank/DDBJ whole genome shotgun (WGS) entry which is preliminary data.</text>
</comment>
<name>A0ABV2HG20_9HYPH</name>
<gene>
    <name evidence="2" type="ORF">ABID23_000568</name>
</gene>
<keyword evidence="1" id="KW-1133">Transmembrane helix</keyword>
<proteinExistence type="predicted"/>
<sequence length="76" mass="8492">MLDQRAYGIGFRCLWRISALRFLTINRILNNALYTGAIALLPLVLVSITSNNIKFTSIQNSIFSLLVLGFVTNGFI</sequence>
<organism evidence="2 3">
    <name type="scientific">Bartonella silvatica</name>
    <dbReference type="NCBI Taxonomy" id="357760"/>
    <lineage>
        <taxon>Bacteria</taxon>
        <taxon>Pseudomonadati</taxon>
        <taxon>Pseudomonadota</taxon>
        <taxon>Alphaproteobacteria</taxon>
        <taxon>Hyphomicrobiales</taxon>
        <taxon>Bartonellaceae</taxon>
        <taxon>Bartonella</taxon>
    </lineage>
</organism>
<dbReference type="Proteomes" id="UP001549086">
    <property type="component" value="Unassembled WGS sequence"/>
</dbReference>
<protein>
    <recommendedName>
        <fullName evidence="4">ABC transporter permease</fullName>
    </recommendedName>
</protein>
<accession>A0ABV2HG20</accession>
<keyword evidence="3" id="KW-1185">Reference proteome</keyword>
<evidence type="ECO:0008006" key="4">
    <source>
        <dbReference type="Google" id="ProtNLM"/>
    </source>
</evidence>
<keyword evidence="1" id="KW-0472">Membrane</keyword>
<evidence type="ECO:0000313" key="2">
    <source>
        <dbReference type="EMBL" id="MET3589486.1"/>
    </source>
</evidence>
<reference evidence="2 3" key="1">
    <citation type="submission" date="2024-06" db="EMBL/GenBank/DDBJ databases">
        <title>Genomic Encyclopedia of Type Strains, Phase IV (KMG-IV): sequencing the most valuable type-strain genomes for metagenomic binning, comparative biology and taxonomic classification.</title>
        <authorList>
            <person name="Goeker M."/>
        </authorList>
    </citation>
    <scope>NUCLEOTIDE SEQUENCE [LARGE SCALE GENOMIC DNA]</scope>
    <source>
        <strain evidence="2 3">DSM 23649</strain>
    </source>
</reference>
<feature type="transmembrane region" description="Helical" evidence="1">
    <location>
        <begin position="28"/>
        <end position="49"/>
    </location>
</feature>
<dbReference type="RefSeq" id="WP_354189093.1">
    <property type="nucleotide sequence ID" value="NZ_JBEPLI010000003.1"/>
</dbReference>